<evidence type="ECO:0000313" key="1">
    <source>
        <dbReference type="EMBL" id="MFD0795463.1"/>
    </source>
</evidence>
<dbReference type="RefSeq" id="WP_377117887.1">
    <property type="nucleotide sequence ID" value="NZ_JBHTHZ010000014.1"/>
</dbReference>
<organism evidence="1 2">
    <name type="scientific">Mucilaginibacter litoreus</name>
    <dbReference type="NCBI Taxonomy" id="1048221"/>
    <lineage>
        <taxon>Bacteria</taxon>
        <taxon>Pseudomonadati</taxon>
        <taxon>Bacteroidota</taxon>
        <taxon>Sphingobacteriia</taxon>
        <taxon>Sphingobacteriales</taxon>
        <taxon>Sphingobacteriaceae</taxon>
        <taxon>Mucilaginibacter</taxon>
    </lineage>
</organism>
<accession>A0ABW3AY40</accession>
<dbReference type="SUPFAM" id="SSF140753">
    <property type="entry name" value="PG0816-like"/>
    <property type="match status" value="1"/>
</dbReference>
<protein>
    <submittedName>
        <fullName evidence="1">DUF1896 family protein</fullName>
    </submittedName>
</protein>
<sequence>MKEHLINKLHHFLMDNHLDLLIALQEEHRLTHYLRHKVDSVMEICEELQAENRPEYVIEALCMEELTRDLRPSRYEYIRALLEEEFKSEFERMAASGILTYEIISLIGACEPIFEVFAFGEEGEDGRELRSAITAMITEYFER</sequence>
<dbReference type="EMBL" id="JBHTHZ010000014">
    <property type="protein sequence ID" value="MFD0795463.1"/>
    <property type="molecule type" value="Genomic_DNA"/>
</dbReference>
<evidence type="ECO:0000313" key="2">
    <source>
        <dbReference type="Proteomes" id="UP001597010"/>
    </source>
</evidence>
<gene>
    <name evidence="1" type="ORF">ACFQZX_17710</name>
</gene>
<comment type="caution">
    <text evidence="1">The sequence shown here is derived from an EMBL/GenBank/DDBJ whole genome shotgun (WGS) entry which is preliminary data.</text>
</comment>
<reference evidence="2" key="1">
    <citation type="journal article" date="2019" name="Int. J. Syst. Evol. Microbiol.">
        <title>The Global Catalogue of Microorganisms (GCM) 10K type strain sequencing project: providing services to taxonomists for standard genome sequencing and annotation.</title>
        <authorList>
            <consortium name="The Broad Institute Genomics Platform"/>
            <consortium name="The Broad Institute Genome Sequencing Center for Infectious Disease"/>
            <person name="Wu L."/>
            <person name="Ma J."/>
        </authorList>
    </citation>
    <scope>NUCLEOTIDE SEQUENCE [LARGE SCALE GENOMIC DNA]</scope>
    <source>
        <strain evidence="2">CCUG 61484</strain>
    </source>
</reference>
<dbReference type="Proteomes" id="UP001597010">
    <property type="component" value="Unassembled WGS sequence"/>
</dbReference>
<name>A0ABW3AY40_9SPHI</name>
<keyword evidence="2" id="KW-1185">Reference proteome</keyword>
<proteinExistence type="predicted"/>
<dbReference type="InterPro" id="IPR036297">
    <property type="entry name" value="PG0816-like_sf"/>
</dbReference>